<dbReference type="InterPro" id="IPR046624">
    <property type="entry name" value="CSS2_C"/>
</dbReference>
<comment type="caution">
    <text evidence="3">The sequence shown here is derived from an EMBL/GenBank/DDBJ whole genome shotgun (WGS) entry which is preliminary data.</text>
</comment>
<feature type="chain" id="PRO_5040792784" description="Secreted protein CSS2 C-terminal domain-containing protein" evidence="1">
    <location>
        <begin position="21"/>
        <end position="200"/>
    </location>
</feature>
<dbReference type="GeneID" id="81403768"/>
<evidence type="ECO:0000256" key="1">
    <source>
        <dbReference type="SAM" id="SignalP"/>
    </source>
</evidence>
<reference evidence="3" key="2">
    <citation type="journal article" date="2023" name="IMA Fungus">
        <title>Comparative genomic study of the Penicillium genus elucidates a diverse pangenome and 15 lateral gene transfer events.</title>
        <authorList>
            <person name="Petersen C."/>
            <person name="Sorensen T."/>
            <person name="Nielsen M.R."/>
            <person name="Sondergaard T.E."/>
            <person name="Sorensen J.L."/>
            <person name="Fitzpatrick D.A."/>
            <person name="Frisvad J.C."/>
            <person name="Nielsen K.L."/>
        </authorList>
    </citation>
    <scope>NUCLEOTIDE SEQUENCE</scope>
    <source>
        <strain evidence="3">IBT 22155</strain>
    </source>
</reference>
<name>A0A9W9L654_9EURO</name>
<keyword evidence="1" id="KW-0732">Signal</keyword>
<organism evidence="3 4">
    <name type="scientific">Penicillium bovifimosum</name>
    <dbReference type="NCBI Taxonomy" id="126998"/>
    <lineage>
        <taxon>Eukaryota</taxon>
        <taxon>Fungi</taxon>
        <taxon>Dikarya</taxon>
        <taxon>Ascomycota</taxon>
        <taxon>Pezizomycotina</taxon>
        <taxon>Eurotiomycetes</taxon>
        <taxon>Eurotiomycetidae</taxon>
        <taxon>Eurotiales</taxon>
        <taxon>Aspergillaceae</taxon>
        <taxon>Penicillium</taxon>
    </lineage>
</organism>
<evidence type="ECO:0000259" key="2">
    <source>
        <dbReference type="Pfam" id="PF20521"/>
    </source>
</evidence>
<evidence type="ECO:0000313" key="4">
    <source>
        <dbReference type="Proteomes" id="UP001149079"/>
    </source>
</evidence>
<protein>
    <recommendedName>
        <fullName evidence="2">Secreted protein CSS2 C-terminal domain-containing protein</fullName>
    </recommendedName>
</protein>
<feature type="domain" description="Secreted protein CSS2 C-terminal" evidence="2">
    <location>
        <begin position="57"/>
        <end position="182"/>
    </location>
</feature>
<dbReference type="Pfam" id="PF20521">
    <property type="entry name" value="DUF6736"/>
    <property type="match status" value="1"/>
</dbReference>
<sequence length="200" mass="21489">MLFTKAAIMSIIYFLPISLAAYISPLSIEGQSVPDRWFHMILDEPVANTSLSVSETRSDLEKRTPITACGALQVTTNCLVIANIVLPLVKSIAGGIKELSNQHDCRVMSGPIDGISWSYHSTGAHCDTTAQLDTISGAIKKYPDKSEHYKVCGTQCLCLDHGGTWNGWLKFGPAEGFNKNAYCGPGLSFSGCISGGNNDI</sequence>
<dbReference type="RefSeq" id="XP_056523655.1">
    <property type="nucleotide sequence ID" value="XM_056664598.1"/>
</dbReference>
<dbReference type="EMBL" id="JAPQKL010000003">
    <property type="protein sequence ID" value="KAJ5139006.1"/>
    <property type="molecule type" value="Genomic_DNA"/>
</dbReference>
<dbReference type="Proteomes" id="UP001149079">
    <property type="component" value="Unassembled WGS sequence"/>
</dbReference>
<accession>A0A9W9L654</accession>
<dbReference type="OrthoDB" id="5059029at2759"/>
<proteinExistence type="predicted"/>
<evidence type="ECO:0000313" key="3">
    <source>
        <dbReference type="EMBL" id="KAJ5139006.1"/>
    </source>
</evidence>
<dbReference type="AlphaFoldDB" id="A0A9W9L654"/>
<keyword evidence="4" id="KW-1185">Reference proteome</keyword>
<feature type="signal peptide" evidence="1">
    <location>
        <begin position="1"/>
        <end position="20"/>
    </location>
</feature>
<gene>
    <name evidence="3" type="ORF">N7515_003854</name>
</gene>
<reference evidence="3" key="1">
    <citation type="submission" date="2022-11" db="EMBL/GenBank/DDBJ databases">
        <authorList>
            <person name="Petersen C."/>
        </authorList>
    </citation>
    <scope>NUCLEOTIDE SEQUENCE</scope>
    <source>
        <strain evidence="3">IBT 22155</strain>
    </source>
</reference>